<dbReference type="InterPro" id="IPR012132">
    <property type="entry name" value="GMC_OxRdtase"/>
</dbReference>
<comment type="cofactor">
    <cofactor evidence="1 5">
        <name>FAD</name>
        <dbReference type="ChEBI" id="CHEBI:57692"/>
    </cofactor>
</comment>
<proteinExistence type="inferred from homology"/>
<gene>
    <name evidence="10" type="ORF">DN051_36775</name>
</gene>
<organism evidence="10 11">
    <name type="scientific">Streptomyces cadmiisoli</name>
    <dbReference type="NCBI Taxonomy" id="2184053"/>
    <lineage>
        <taxon>Bacteria</taxon>
        <taxon>Bacillati</taxon>
        <taxon>Actinomycetota</taxon>
        <taxon>Actinomycetes</taxon>
        <taxon>Kitasatosporales</taxon>
        <taxon>Streptomycetaceae</taxon>
        <taxon>Streptomyces</taxon>
        <taxon>Streptomyces aurantiacus group</taxon>
    </lineage>
</organism>
<feature type="domain" description="Glucose-methanol-choline oxidoreductase N-terminal" evidence="9">
    <location>
        <begin position="253"/>
        <end position="267"/>
    </location>
</feature>
<keyword evidence="11" id="KW-1185">Reference proteome</keyword>
<dbReference type="GO" id="GO:0050660">
    <property type="term" value="F:flavin adenine dinucleotide binding"/>
    <property type="evidence" value="ECO:0007669"/>
    <property type="project" value="InterPro"/>
</dbReference>
<dbReference type="PIRSF" id="PIRSF000137">
    <property type="entry name" value="Alcohol_oxidase"/>
    <property type="match status" value="1"/>
</dbReference>
<feature type="binding site" evidence="5">
    <location>
        <position position="218"/>
    </location>
    <ligand>
        <name>FAD</name>
        <dbReference type="ChEBI" id="CHEBI:57692"/>
    </ligand>
</feature>
<dbReference type="SUPFAM" id="SSF54373">
    <property type="entry name" value="FAD-linked reductases, C-terminal domain"/>
    <property type="match status" value="1"/>
</dbReference>
<dbReference type="GO" id="GO:0016614">
    <property type="term" value="F:oxidoreductase activity, acting on CH-OH group of donors"/>
    <property type="evidence" value="ECO:0007669"/>
    <property type="project" value="InterPro"/>
</dbReference>
<dbReference type="PANTHER" id="PTHR11552:SF147">
    <property type="entry name" value="CHOLINE DEHYDROGENASE, MITOCHONDRIAL"/>
    <property type="match status" value="1"/>
</dbReference>
<dbReference type="Pfam" id="PF05199">
    <property type="entry name" value="GMC_oxred_C"/>
    <property type="match status" value="1"/>
</dbReference>
<evidence type="ECO:0000256" key="7">
    <source>
        <dbReference type="SAM" id="MobiDB-lite"/>
    </source>
</evidence>
<dbReference type="Gene3D" id="3.50.50.60">
    <property type="entry name" value="FAD/NAD(P)-binding domain"/>
    <property type="match status" value="1"/>
</dbReference>
<sequence length="506" mass="53929">MQSETSDFVVVGAGTAGSVVVRRLMDAGHTVTVIEAGPSDTREDISLPYPAPTLFGSEVDWAVNTEPQPGANDRVMYQPRGKTLGGSSAINGLWYTRGDEADYDAWAAGGASGWAWRDVEPYFRKLESYDGAPDGTRGHDGPVHIRRHPAPDPLVSAFLDAAVQSGHPRNEDYNSGDSRGASAGQHTIHNGRRVSAWRAYVAPVGDSPHLRVVTDALVAKVLVENGRATGVEYIRDGERRVVRATREVVLSAGSYNTPQLLMLSGIGPGEHLREHGIPVVVDLPGVGQNLRDHLKAEVVWETTKPVPEPGASGIEAQIVADGAPHAPVQPDWQALFVSTAVSTLTESAPEHGFTALALLLHPHGHGQLRLRSADPTDAPVVDPGVLSDPRDLESLVDQIEALRAVGRQPALAEWVASEVYPGPARTSREDLRAYVRQVVDSQHQVGTARIGTDEAAVVDPRLRVRGVAGLRVADASVMPLPPAGNTAGAVMMIGERAADLILEQHS</sequence>
<dbReference type="KEGG" id="scad:DN051_36775"/>
<evidence type="ECO:0000313" key="10">
    <source>
        <dbReference type="EMBL" id="AWW41541.1"/>
    </source>
</evidence>
<dbReference type="Pfam" id="PF00732">
    <property type="entry name" value="GMC_oxred_N"/>
    <property type="match status" value="1"/>
</dbReference>
<keyword evidence="3 6" id="KW-0285">Flavoprotein</keyword>
<dbReference type="PROSITE" id="PS00624">
    <property type="entry name" value="GMC_OXRED_2"/>
    <property type="match status" value="1"/>
</dbReference>
<evidence type="ECO:0000256" key="6">
    <source>
        <dbReference type="RuleBase" id="RU003968"/>
    </source>
</evidence>
<evidence type="ECO:0000256" key="3">
    <source>
        <dbReference type="ARBA" id="ARBA00022630"/>
    </source>
</evidence>
<feature type="region of interest" description="Disordered" evidence="7">
    <location>
        <begin position="166"/>
        <end position="188"/>
    </location>
</feature>
<name>A0A2Z4J8U4_9ACTN</name>
<dbReference type="InterPro" id="IPR036188">
    <property type="entry name" value="FAD/NAD-bd_sf"/>
</dbReference>
<reference evidence="10 11" key="1">
    <citation type="journal article" date="2019" name="Int. J. Syst. Evol. Microbiol.">
        <title>Streptomyces cadmiisoli sp. nov., a novel actinomycete isolated from cadmium-contaminated soil.</title>
        <authorList>
            <person name="Li K."/>
            <person name="Tang X."/>
            <person name="Zhao J."/>
            <person name="Guo Y."/>
            <person name="Tang Y."/>
            <person name="Gao J."/>
        </authorList>
    </citation>
    <scope>NUCLEOTIDE SEQUENCE [LARGE SCALE GENOMIC DNA]</scope>
    <source>
        <strain evidence="10 11">ZFG47</strain>
    </source>
</reference>
<dbReference type="InterPro" id="IPR000172">
    <property type="entry name" value="GMC_OxRdtase_N"/>
</dbReference>
<evidence type="ECO:0000256" key="4">
    <source>
        <dbReference type="ARBA" id="ARBA00022827"/>
    </source>
</evidence>
<dbReference type="InterPro" id="IPR007867">
    <property type="entry name" value="GMC_OxRtase_C"/>
</dbReference>
<evidence type="ECO:0000259" key="8">
    <source>
        <dbReference type="PROSITE" id="PS00623"/>
    </source>
</evidence>
<dbReference type="PROSITE" id="PS00623">
    <property type="entry name" value="GMC_OXRED_1"/>
    <property type="match status" value="1"/>
</dbReference>
<keyword evidence="4 5" id="KW-0274">FAD</keyword>
<dbReference type="Proteomes" id="UP000249616">
    <property type="component" value="Chromosome"/>
</dbReference>
<evidence type="ECO:0000313" key="11">
    <source>
        <dbReference type="Proteomes" id="UP000249616"/>
    </source>
</evidence>
<comment type="similarity">
    <text evidence="2 6">Belongs to the GMC oxidoreductase family.</text>
</comment>
<dbReference type="PANTHER" id="PTHR11552">
    <property type="entry name" value="GLUCOSE-METHANOL-CHOLINE GMC OXIDOREDUCTASE"/>
    <property type="match status" value="1"/>
</dbReference>
<dbReference type="AlphaFoldDB" id="A0A2Z4J8U4"/>
<protein>
    <submittedName>
        <fullName evidence="10">Choline dehydrogenase</fullName>
    </submittedName>
</protein>
<dbReference type="RefSeq" id="WP_112441056.1">
    <property type="nucleotide sequence ID" value="NZ_CP030073.1"/>
</dbReference>
<accession>A0A2Z4J8U4</accession>
<evidence type="ECO:0000256" key="1">
    <source>
        <dbReference type="ARBA" id="ARBA00001974"/>
    </source>
</evidence>
<evidence type="ECO:0000259" key="9">
    <source>
        <dbReference type="PROSITE" id="PS00624"/>
    </source>
</evidence>
<dbReference type="EMBL" id="CP030073">
    <property type="protein sequence ID" value="AWW41541.1"/>
    <property type="molecule type" value="Genomic_DNA"/>
</dbReference>
<feature type="domain" description="Glucose-methanol-choline oxidoreductase N-terminal" evidence="8">
    <location>
        <begin position="81"/>
        <end position="104"/>
    </location>
</feature>
<dbReference type="Gene3D" id="3.30.560.10">
    <property type="entry name" value="Glucose Oxidase, domain 3"/>
    <property type="match status" value="1"/>
</dbReference>
<evidence type="ECO:0000256" key="5">
    <source>
        <dbReference type="PIRSR" id="PIRSR000137-2"/>
    </source>
</evidence>
<dbReference type="SUPFAM" id="SSF51905">
    <property type="entry name" value="FAD/NAD(P)-binding domain"/>
    <property type="match status" value="1"/>
</dbReference>
<evidence type="ECO:0000256" key="2">
    <source>
        <dbReference type="ARBA" id="ARBA00010790"/>
    </source>
</evidence>